<protein>
    <recommendedName>
        <fullName evidence="3">VWFA domain-containing protein</fullName>
    </recommendedName>
</protein>
<organism evidence="1 2">
    <name type="scientific">Entamoeba histolytica</name>
    <dbReference type="NCBI Taxonomy" id="5759"/>
    <lineage>
        <taxon>Eukaryota</taxon>
        <taxon>Amoebozoa</taxon>
        <taxon>Evosea</taxon>
        <taxon>Archamoebae</taxon>
        <taxon>Mastigamoebida</taxon>
        <taxon>Entamoebidae</taxon>
        <taxon>Entamoeba</taxon>
    </lineage>
</organism>
<name>A0A5K1UN77_ENTHI</name>
<dbReference type="EMBL" id="BDEQ01000001">
    <property type="protein sequence ID" value="GAT96599.1"/>
    <property type="molecule type" value="Genomic_DNA"/>
</dbReference>
<evidence type="ECO:0008006" key="3">
    <source>
        <dbReference type="Google" id="ProtNLM"/>
    </source>
</evidence>
<dbReference type="Proteomes" id="UP000078387">
    <property type="component" value="Unassembled WGS sequence"/>
</dbReference>
<dbReference type="OMA" id="MFTHIES"/>
<evidence type="ECO:0000313" key="2">
    <source>
        <dbReference type="Proteomes" id="UP000078387"/>
    </source>
</evidence>
<dbReference type="VEuPathDB" id="AmoebaDB:EHI7A_036400"/>
<sequence>MSISNTVLFAFTDSASVTNNEFYWNSVNNLYQDLVAKYGVDNVKIIAYSDNYIEIDRIQLNGMIQRKRGDCGGHCMTNISRYIHNTSFKDDLVIVTDGQGTSVEQAKLEMQQHGKIHSSNVYIIGENENSDVIAPFIIQSGSKVYSVTSEGTKLIMETEEDERSTFLGIEKMTVKEFLENFDRIYNYITKPYLFGYSNLDKTRTMYNNESIKNILMKEKSRLVYEYGQMNKGNSEKILIQCINEADFITATREIDNIVKKYYDSVNSSSQELTIEEKIDKLIELCGVNKVNGFNKQGIRSNRDKRAKQVKNANLDTVTDEGIEETSKIIMKELIECQLNGEEDVPVLLVTGSKLLNGVAKNVTNEIISCPFNLINYPAIKQSVINSLGGFVSLKSVKENQLLESPITGKPVIGAIILSSQKQCLEITKSTIARMFTDGKLLGAPSSYLIAIYEIIKNISAYENILLTLKKVIIQMLQNSQSNASMSGNVSQICIPLRADVSLWFIAHSCLSKIPPANNPFILHLNHMPVIFDVLEMLEYPINEKVRKHYVHFVIVQTLHRMKFINSDTANCFMKALYQKAIFINKNKVRDEVKTKEYYLPFVFLDGKADQQQIDFALSLLNPIFKKVSVEEVITLNSFAHEKWKVEKTDLPIDLIEKHPQIEENWKEMSIDEIKEYNEKMKRRFIKKYGFEPTRDEFLLFLSRRVQKGTIPNI</sequence>
<dbReference type="VEuPathDB" id="AmoebaDB:KM1_074950"/>
<dbReference type="VEuPathDB" id="AmoebaDB:EHI_081290"/>
<dbReference type="AlphaFoldDB" id="A0A5K1UN77"/>
<accession>A0A5K1UN77</accession>
<comment type="caution">
    <text evidence="1">The sequence shown here is derived from an EMBL/GenBank/DDBJ whole genome shotgun (WGS) entry which is preliminary data.</text>
</comment>
<reference evidence="1 2" key="1">
    <citation type="submission" date="2016-05" db="EMBL/GenBank/DDBJ databases">
        <title>First whole genome sequencing of Entamoeba histolytica HM1:IMSS-clone-6.</title>
        <authorList>
            <person name="Mukherjee Avik.K."/>
            <person name="Izumyama S."/>
            <person name="Nakada-Tsukui K."/>
            <person name="Nozaki T."/>
        </authorList>
    </citation>
    <scope>NUCLEOTIDE SEQUENCE [LARGE SCALE GENOMIC DNA]</scope>
    <source>
        <strain evidence="1 2">HM1:IMSS clone 6</strain>
    </source>
</reference>
<dbReference type="VEuPathDB" id="AmoebaDB:EHI5A_060550"/>
<proteinExistence type="predicted"/>
<gene>
    <name evidence="1" type="ORF">CL6EHI_081290</name>
</gene>
<evidence type="ECO:0000313" key="1">
    <source>
        <dbReference type="EMBL" id="GAT96599.1"/>
    </source>
</evidence>
<dbReference type="VEuPathDB" id="AmoebaDB:EHI8A_035040"/>